<accession>A0A1H3W517</accession>
<dbReference type="CDD" id="cd08054">
    <property type="entry name" value="gp6"/>
    <property type="match status" value="1"/>
</dbReference>
<proteinExistence type="predicted"/>
<dbReference type="AlphaFoldDB" id="A0A1H3W517"/>
<dbReference type="InterPro" id="IPR021146">
    <property type="entry name" value="Phage_gp6-like_head-tail"/>
</dbReference>
<sequence>MLSRYTKTKEPIVTYEVKTPNQNPVVSLEDLKRHCLVDFPDDDELIEDLGRAAEEFAEIETGFGIGLKTITVYSDGNGEGWLPLTPVIDGDIEKIGANRFKATKNENPGIDMEVGFDSSTLPYGLKLAICKMVAQAYWKREDQSIDSLHEVIFNSGDLLAKFRRRVLL</sequence>
<dbReference type="OrthoDB" id="8452228at2"/>
<reference evidence="1 2" key="1">
    <citation type="submission" date="2016-10" db="EMBL/GenBank/DDBJ databases">
        <authorList>
            <person name="de Groot N.N."/>
        </authorList>
    </citation>
    <scope>NUCLEOTIDE SEQUENCE [LARGE SCALE GENOMIC DNA]</scope>
    <source>
        <strain evidence="1 2">Vu-144</strain>
    </source>
</reference>
<keyword evidence="2" id="KW-1185">Reference proteome</keyword>
<dbReference type="RefSeq" id="WP_091393115.1">
    <property type="nucleotide sequence ID" value="NZ_FNQY01000002.1"/>
</dbReference>
<organism evidence="1 2">
    <name type="scientific">Arachidicoccus rhizosphaerae</name>
    <dbReference type="NCBI Taxonomy" id="551991"/>
    <lineage>
        <taxon>Bacteria</taxon>
        <taxon>Pseudomonadati</taxon>
        <taxon>Bacteroidota</taxon>
        <taxon>Chitinophagia</taxon>
        <taxon>Chitinophagales</taxon>
        <taxon>Chitinophagaceae</taxon>
        <taxon>Arachidicoccus</taxon>
    </lineage>
</organism>
<dbReference type="Pfam" id="PF05135">
    <property type="entry name" value="Phage_connect_1"/>
    <property type="match status" value="1"/>
</dbReference>
<protein>
    <submittedName>
        <fullName evidence="1">Phage gp6-like head-tail connector protein</fullName>
    </submittedName>
</protein>
<evidence type="ECO:0000313" key="2">
    <source>
        <dbReference type="Proteomes" id="UP000199041"/>
    </source>
</evidence>
<dbReference type="Proteomes" id="UP000199041">
    <property type="component" value="Unassembled WGS sequence"/>
</dbReference>
<dbReference type="EMBL" id="FNQY01000002">
    <property type="protein sequence ID" value="SDZ82219.1"/>
    <property type="molecule type" value="Genomic_DNA"/>
</dbReference>
<dbReference type="Gene3D" id="1.10.3230.30">
    <property type="entry name" value="Phage gp6-like head-tail connector protein"/>
    <property type="match status" value="1"/>
</dbReference>
<dbReference type="STRING" id="551991.SAMN05192529_102142"/>
<evidence type="ECO:0000313" key="1">
    <source>
        <dbReference type="EMBL" id="SDZ82219.1"/>
    </source>
</evidence>
<name>A0A1H3W517_9BACT</name>
<gene>
    <name evidence="1" type="ORF">SAMN05192529_102142</name>
</gene>